<proteinExistence type="predicted"/>
<evidence type="ECO:0000256" key="1">
    <source>
        <dbReference type="SAM" id="Phobius"/>
    </source>
</evidence>
<feature type="transmembrane region" description="Helical" evidence="1">
    <location>
        <begin position="180"/>
        <end position="200"/>
    </location>
</feature>
<name>A0A0F9A1W2_9ZZZZ</name>
<evidence type="ECO:0000313" key="2">
    <source>
        <dbReference type="EMBL" id="KKL03544.1"/>
    </source>
</evidence>
<feature type="transmembrane region" description="Helical" evidence="1">
    <location>
        <begin position="212"/>
        <end position="232"/>
    </location>
</feature>
<feature type="transmembrane region" description="Helical" evidence="1">
    <location>
        <begin position="63"/>
        <end position="87"/>
    </location>
</feature>
<protein>
    <submittedName>
        <fullName evidence="2">Uncharacterized protein</fullName>
    </submittedName>
</protein>
<organism evidence="2">
    <name type="scientific">marine sediment metagenome</name>
    <dbReference type="NCBI Taxonomy" id="412755"/>
    <lineage>
        <taxon>unclassified sequences</taxon>
        <taxon>metagenomes</taxon>
        <taxon>ecological metagenomes</taxon>
    </lineage>
</organism>
<feature type="non-terminal residue" evidence="2">
    <location>
        <position position="1"/>
    </location>
</feature>
<keyword evidence="1" id="KW-1133">Transmembrane helix</keyword>
<dbReference type="EMBL" id="LAZR01044886">
    <property type="protein sequence ID" value="KKL03544.1"/>
    <property type="molecule type" value="Genomic_DNA"/>
</dbReference>
<accession>A0A0F9A1W2</accession>
<reference evidence="2" key="1">
    <citation type="journal article" date="2015" name="Nature">
        <title>Complex archaea that bridge the gap between prokaryotes and eukaryotes.</title>
        <authorList>
            <person name="Spang A."/>
            <person name="Saw J.H."/>
            <person name="Jorgensen S.L."/>
            <person name="Zaremba-Niedzwiedzka K."/>
            <person name="Martijn J."/>
            <person name="Lind A.E."/>
            <person name="van Eijk R."/>
            <person name="Schleper C."/>
            <person name="Guy L."/>
            <person name="Ettema T.J."/>
        </authorList>
    </citation>
    <scope>NUCLEOTIDE SEQUENCE</scope>
</reference>
<feature type="transmembrane region" description="Helical" evidence="1">
    <location>
        <begin position="148"/>
        <end position="168"/>
    </location>
</feature>
<gene>
    <name evidence="2" type="ORF">LCGC14_2625090</name>
</gene>
<feature type="transmembrane region" description="Helical" evidence="1">
    <location>
        <begin position="99"/>
        <end position="120"/>
    </location>
</feature>
<keyword evidence="1" id="KW-0472">Membrane</keyword>
<comment type="caution">
    <text evidence="2">The sequence shown here is derived from an EMBL/GenBank/DDBJ whole genome shotgun (WGS) entry which is preliminary data.</text>
</comment>
<keyword evidence="1" id="KW-0812">Transmembrane</keyword>
<feature type="transmembrane region" description="Helical" evidence="1">
    <location>
        <begin position="31"/>
        <end position="51"/>
    </location>
</feature>
<sequence>GGTLFSLSMLFEHSSPYYWQPYNLKNLIRPFIQALGPSIAALSFLLFAYFLPHFKKTEKREFIVVIMFSVSANLATLGLTFYNFVILQRTQSNFQFELTYYRILTGSLGLQFLLISFLLIRKTIRLSAGDPRPGLIKIIKPAGRNAKAVQALALVLLIPLAAVIAYVLRYFGILPPTPTIYLVDYVFLLFYFSSIVTYLYYTEENMTFQLKLVGGALSVMLAIIGIAAIIVGRSYERDYVNKNFVSNRSTIHFSLNHYRSYDIAQAPFRFDPDMGPKTAISYGEGTTAELKFAFPFFDHVYDKIYILSGPMIYLGEKNRENGWGGYHPQPVIAPIIMNLDPSSGGDIFLKSELEKATITWYEIPEFNRASKNTIQLILYKNGSFDISYVKLNPDLINRSLKIDVVTTANISETVRGGRGSRGHSWPA</sequence>
<dbReference type="AlphaFoldDB" id="A0A0F9A1W2"/>